<keyword evidence="8" id="KW-1185">Reference proteome</keyword>
<feature type="transmembrane region" description="Helical" evidence="5">
    <location>
        <begin position="52"/>
        <end position="75"/>
    </location>
</feature>
<protein>
    <submittedName>
        <fullName evidence="7">ABC transporter permease</fullName>
    </submittedName>
</protein>
<sequence length="243" mass="27307">MKHLISLIKIELTVGKRQMAYFLLSIGLPAAFYLLFSGIIAKDTPEAGLRSYLFSMTLFSMLSTSFFSLPSDLYTDKVNNWKKMLQHSPVSVLEYYISKFFNMLVQYLLSIIIVFSIGHFARGVNLPLQEWIVIALILIIGSITFIAMGAMLTLLPSMQLMSVIGNIVFMGLAVLGGLWFPISMFPSWMQAIGKVTPTYQLMQVVNGYLKNQTFNLPAILILAGYTIVVVLLTVNGNRWLNRN</sequence>
<reference evidence="7 8" key="1">
    <citation type="submission" date="2018-02" db="EMBL/GenBank/DDBJ databases">
        <title>Draft genome sequence of Streptococcus oricebi CCUG 70868T type strain.</title>
        <authorList>
            <person name="Mendez V."/>
            <person name="Salva-Serra F."/>
            <person name="Jaen-Luchoro D."/>
            <person name="Gonzales-Siles L."/>
            <person name="Karlsson R."/>
            <person name="Engstrom-Jakobsson H."/>
            <person name="Busquets A."/>
            <person name="Gomila M."/>
            <person name="Pineiro-Iglesias B."/>
            <person name="Bennasar-Figueras A."/>
            <person name="Seeger M."/>
            <person name="Moore E."/>
        </authorList>
    </citation>
    <scope>NUCLEOTIDE SEQUENCE [LARGE SCALE GENOMIC DNA]</scope>
    <source>
        <strain evidence="7 8">CCUG 70868</strain>
    </source>
</reference>
<dbReference type="RefSeq" id="WP_209628700.1">
    <property type="nucleotide sequence ID" value="NZ_PRDG01000005.1"/>
</dbReference>
<comment type="caution">
    <text evidence="7">The sequence shown here is derived from an EMBL/GenBank/DDBJ whole genome shotgun (WGS) entry which is preliminary data.</text>
</comment>
<proteinExistence type="predicted"/>
<dbReference type="EMBL" id="PRDG01000005">
    <property type="protein sequence ID" value="MBP2624069.1"/>
    <property type="molecule type" value="Genomic_DNA"/>
</dbReference>
<feature type="domain" description="ABC-2 type transporter transmembrane" evidence="6">
    <location>
        <begin position="40"/>
        <end position="233"/>
    </location>
</feature>
<evidence type="ECO:0000256" key="3">
    <source>
        <dbReference type="ARBA" id="ARBA00022989"/>
    </source>
</evidence>
<evidence type="ECO:0000313" key="7">
    <source>
        <dbReference type="EMBL" id="MBP2624069.1"/>
    </source>
</evidence>
<comment type="subcellular location">
    <subcellularLocation>
        <location evidence="1">Membrane</location>
        <topology evidence="1">Multi-pass membrane protein</topology>
    </subcellularLocation>
</comment>
<keyword evidence="2 5" id="KW-0812">Transmembrane</keyword>
<dbReference type="InterPro" id="IPR051328">
    <property type="entry name" value="T7SS_ABC-Transporter"/>
</dbReference>
<keyword evidence="4 5" id="KW-0472">Membrane</keyword>
<evidence type="ECO:0000256" key="4">
    <source>
        <dbReference type="ARBA" id="ARBA00023136"/>
    </source>
</evidence>
<keyword evidence="3 5" id="KW-1133">Transmembrane helix</keyword>
<feature type="transmembrane region" description="Helical" evidence="5">
    <location>
        <begin position="131"/>
        <end position="155"/>
    </location>
</feature>
<dbReference type="Pfam" id="PF12698">
    <property type="entry name" value="ABC2_membrane_3"/>
    <property type="match status" value="1"/>
</dbReference>
<organism evidence="7 8">
    <name type="scientific">Streptococcus oricebi</name>
    <dbReference type="NCBI Taxonomy" id="1547447"/>
    <lineage>
        <taxon>Bacteria</taxon>
        <taxon>Bacillati</taxon>
        <taxon>Bacillota</taxon>
        <taxon>Bacilli</taxon>
        <taxon>Lactobacillales</taxon>
        <taxon>Streptococcaceae</taxon>
        <taxon>Streptococcus</taxon>
    </lineage>
</organism>
<evidence type="ECO:0000313" key="8">
    <source>
        <dbReference type="Proteomes" id="UP001519296"/>
    </source>
</evidence>
<evidence type="ECO:0000256" key="2">
    <source>
        <dbReference type="ARBA" id="ARBA00022692"/>
    </source>
</evidence>
<gene>
    <name evidence="7" type="ORF">C4K46_08990</name>
</gene>
<evidence type="ECO:0000256" key="1">
    <source>
        <dbReference type="ARBA" id="ARBA00004141"/>
    </source>
</evidence>
<accession>A0ABS5B5F8</accession>
<name>A0ABS5B5F8_9STRE</name>
<feature type="transmembrane region" description="Helical" evidence="5">
    <location>
        <begin position="96"/>
        <end position="119"/>
    </location>
</feature>
<feature type="transmembrane region" description="Helical" evidence="5">
    <location>
        <begin position="214"/>
        <end position="234"/>
    </location>
</feature>
<feature type="transmembrane region" description="Helical" evidence="5">
    <location>
        <begin position="21"/>
        <end position="40"/>
    </location>
</feature>
<dbReference type="PIRSF" id="PIRSF006648">
    <property type="entry name" value="DrrB"/>
    <property type="match status" value="1"/>
</dbReference>
<dbReference type="InterPro" id="IPR013525">
    <property type="entry name" value="ABC2_TM"/>
</dbReference>
<feature type="transmembrane region" description="Helical" evidence="5">
    <location>
        <begin position="167"/>
        <end position="189"/>
    </location>
</feature>
<dbReference type="Proteomes" id="UP001519296">
    <property type="component" value="Unassembled WGS sequence"/>
</dbReference>
<dbReference type="PANTHER" id="PTHR43077:SF11">
    <property type="entry name" value="TRANSPORT PERMEASE YVFS-RELATED"/>
    <property type="match status" value="1"/>
</dbReference>
<evidence type="ECO:0000256" key="5">
    <source>
        <dbReference type="SAM" id="Phobius"/>
    </source>
</evidence>
<dbReference type="PANTHER" id="PTHR43077">
    <property type="entry name" value="TRANSPORT PERMEASE YVFS-RELATED"/>
    <property type="match status" value="1"/>
</dbReference>
<dbReference type="InterPro" id="IPR000412">
    <property type="entry name" value="ABC_2_transport"/>
</dbReference>
<evidence type="ECO:0000259" key="6">
    <source>
        <dbReference type="Pfam" id="PF12698"/>
    </source>
</evidence>